<dbReference type="EMBL" id="GAIX01000741">
    <property type="protein sequence ID" value="JAA91819.1"/>
    <property type="molecule type" value="Transcribed_RNA"/>
</dbReference>
<protein>
    <submittedName>
        <fullName evidence="2">Uncharacterized protein</fullName>
    </submittedName>
</protein>
<accession>S4PL66</accession>
<feature type="non-terminal residue" evidence="2">
    <location>
        <position position="1"/>
    </location>
</feature>
<dbReference type="AlphaFoldDB" id="S4PL66"/>
<feature type="compositionally biased region" description="Basic and acidic residues" evidence="1">
    <location>
        <begin position="1"/>
        <end position="23"/>
    </location>
</feature>
<reference evidence="2" key="2">
    <citation type="submission" date="2013-05" db="EMBL/GenBank/DDBJ databases">
        <authorList>
            <person name="Carter J.-M."/>
            <person name="Baker S.C."/>
            <person name="Pink R."/>
            <person name="Carter D.R.F."/>
            <person name="Collins A."/>
            <person name="Tomlin J."/>
            <person name="Gibbs M."/>
            <person name="Breuker C.J."/>
        </authorList>
    </citation>
    <scope>NUCLEOTIDE SEQUENCE</scope>
    <source>
        <tissue evidence="2">Ovary</tissue>
    </source>
</reference>
<name>S4PL66_9NEOP</name>
<proteinExistence type="predicted"/>
<evidence type="ECO:0000256" key="1">
    <source>
        <dbReference type="SAM" id="MobiDB-lite"/>
    </source>
</evidence>
<sequence>DSEDSSYQKHVEYKKDKIKEKNSKKAKSGTLKKEKKNKRDERKEKDNLSDDSDDSDTSVSSDSSEDSANRGGRYWDTFDIARKESSQVIFEGTPDKNEKYYERKRQCL</sequence>
<feature type="region of interest" description="Disordered" evidence="1">
    <location>
        <begin position="1"/>
        <end position="75"/>
    </location>
</feature>
<organism evidence="2">
    <name type="scientific">Pararge aegeria</name>
    <name type="common">speckled wood butterfly</name>
    <dbReference type="NCBI Taxonomy" id="116150"/>
    <lineage>
        <taxon>Eukaryota</taxon>
        <taxon>Metazoa</taxon>
        <taxon>Ecdysozoa</taxon>
        <taxon>Arthropoda</taxon>
        <taxon>Hexapoda</taxon>
        <taxon>Insecta</taxon>
        <taxon>Pterygota</taxon>
        <taxon>Neoptera</taxon>
        <taxon>Endopterygota</taxon>
        <taxon>Lepidoptera</taxon>
        <taxon>Glossata</taxon>
        <taxon>Ditrysia</taxon>
        <taxon>Papilionoidea</taxon>
        <taxon>Nymphalidae</taxon>
        <taxon>Satyrinae</taxon>
        <taxon>Satyrini</taxon>
        <taxon>Parargina</taxon>
        <taxon>Pararge</taxon>
    </lineage>
</organism>
<feature type="compositionally biased region" description="Basic and acidic residues" evidence="1">
    <location>
        <begin position="37"/>
        <end position="48"/>
    </location>
</feature>
<evidence type="ECO:0000313" key="2">
    <source>
        <dbReference type="EMBL" id="JAA91819.1"/>
    </source>
</evidence>
<reference evidence="2" key="1">
    <citation type="journal article" date="2013" name="BMC Genomics">
        <title>Unscrambling butterfly oogenesis.</title>
        <authorList>
            <person name="Carter J.M."/>
            <person name="Baker S.C."/>
            <person name="Pink R."/>
            <person name="Carter D.R."/>
            <person name="Collins A."/>
            <person name="Tomlin J."/>
            <person name="Gibbs M."/>
            <person name="Breuker C.J."/>
        </authorList>
    </citation>
    <scope>NUCLEOTIDE SEQUENCE</scope>
    <source>
        <tissue evidence="2">Ovary</tissue>
    </source>
</reference>